<evidence type="ECO:0000313" key="2">
    <source>
        <dbReference type="Proteomes" id="UP000267517"/>
    </source>
</evidence>
<protein>
    <recommendedName>
        <fullName evidence="3">Type VI secretion system baseplate subunit TssG</fullName>
    </recommendedName>
</protein>
<gene>
    <name evidence="1" type="ORF">PMEL_200121</name>
</gene>
<dbReference type="Proteomes" id="UP000267517">
    <property type="component" value="Chromosome II"/>
</dbReference>
<evidence type="ECO:0000313" key="1">
    <source>
        <dbReference type="EMBL" id="BBA29606.1"/>
    </source>
</evidence>
<evidence type="ECO:0008006" key="3">
    <source>
        <dbReference type="Google" id="ProtNLM"/>
    </source>
</evidence>
<reference evidence="1 2" key="1">
    <citation type="submission" date="2017-05" db="EMBL/GenBank/DDBJ databases">
        <title>whole genome sequence of Prevotella melaninogenica GAI 07411.</title>
        <authorList>
            <person name="Kondo Y."/>
            <person name="Hoshino T."/>
        </authorList>
    </citation>
    <scope>NUCLEOTIDE SEQUENCE [LARGE SCALE GENOMIC DNA]</scope>
    <source>
        <strain evidence="1 2">GAI 07411</strain>
    </source>
</reference>
<name>A0A250KJ05_9BACT</name>
<organism evidence="1 2">
    <name type="scientific">Prevotella melaninogenica</name>
    <dbReference type="NCBI Taxonomy" id="28132"/>
    <lineage>
        <taxon>Bacteria</taxon>
        <taxon>Pseudomonadati</taxon>
        <taxon>Bacteroidota</taxon>
        <taxon>Bacteroidia</taxon>
        <taxon>Bacteroidales</taxon>
        <taxon>Prevotellaceae</taxon>
        <taxon>Prevotella</taxon>
    </lineage>
</organism>
<sequence>MESRIITSNRELEGFSNSDARHLIAEVFYAELQFITGEDLLDKTVVVTHGMNSRVNSQDIIELQKEEVYKDGQLRDRLILNLARNGFYHQLPEFMFHPISLSSPGMSNKEVVEAIRENRKKAEKAIHFFSPFDTMMFHDSVRIFERQLSLFENPSENVIVKNVTSLFFSKTAPLTVDERYKMFLYLLKVEQYKENLSALEELLLIVCGIDAKIRYVYHYEEDLPYVSLGDCMLGVDSGLDGQLLCELDDVEVKLCFHDTIKESVLKKQMETVKYVLSFFLLSSRDIKIIYTVTTNTELVLGQNYLGYDTNL</sequence>
<dbReference type="RefSeq" id="WP_120174773.1">
    <property type="nucleotide sequence ID" value="NZ_AP018050.1"/>
</dbReference>
<dbReference type="AlphaFoldDB" id="A0A250KJ05"/>
<proteinExistence type="predicted"/>
<dbReference type="OrthoDB" id="1411058at2"/>
<dbReference type="EMBL" id="AP018050">
    <property type="protein sequence ID" value="BBA29606.1"/>
    <property type="molecule type" value="Genomic_DNA"/>
</dbReference>
<accession>A0A250KJ05</accession>